<keyword evidence="2 6" id="KW-0645">Protease</keyword>
<keyword evidence="4 6" id="KW-0788">Thiol protease</keyword>
<feature type="active site" evidence="5 6">
    <location>
        <position position="171"/>
    </location>
</feature>
<dbReference type="InterPro" id="IPR022684">
    <property type="entry name" value="Calpain_cysteine_protease"/>
</dbReference>
<dbReference type="PANTHER" id="PTHR10183">
    <property type="entry name" value="CALPAIN"/>
    <property type="match status" value="1"/>
</dbReference>
<dbReference type="Gene3D" id="2.60.120.380">
    <property type="match status" value="2"/>
</dbReference>
<dbReference type="PRINTS" id="PR00704">
    <property type="entry name" value="CALPAIN"/>
</dbReference>
<dbReference type="PROSITE" id="PS50203">
    <property type="entry name" value="CALPAIN_CAT"/>
    <property type="match status" value="1"/>
</dbReference>
<reference evidence="9" key="1">
    <citation type="submission" date="2021-02" db="EMBL/GenBank/DDBJ databases">
        <authorList>
            <person name="Nowell W R."/>
        </authorList>
    </citation>
    <scope>NUCLEOTIDE SEQUENCE</scope>
</reference>
<evidence type="ECO:0000256" key="4">
    <source>
        <dbReference type="ARBA" id="ARBA00022807"/>
    </source>
</evidence>
<evidence type="ECO:0000256" key="2">
    <source>
        <dbReference type="ARBA" id="ARBA00022670"/>
    </source>
</evidence>
<accession>A0A814IE87</accession>
<evidence type="ECO:0000256" key="5">
    <source>
        <dbReference type="PIRSR" id="PIRSR622684-1"/>
    </source>
</evidence>
<evidence type="ECO:0000256" key="7">
    <source>
        <dbReference type="SAM" id="MobiDB-lite"/>
    </source>
</evidence>
<dbReference type="EMBL" id="CAJNOT010000565">
    <property type="protein sequence ID" value="CAF1022807.1"/>
    <property type="molecule type" value="Genomic_DNA"/>
</dbReference>
<name>A0A814IE87_9BILA</name>
<proteinExistence type="inferred from homology"/>
<dbReference type="AlphaFoldDB" id="A0A814IE87"/>
<sequence length="596" mass="67655">MSTNVWPSNREPYHGDIVQGRLGNCFLIASLQALASCQPQLLKSIISLSPLTCSFYRQGQRVEMPVIMESLTNEYQYCRSTVTDVQWPYIIEQAYAQFYGGRYENLAGGNTSEALYDLLGKPVEEFEPTDHGVWEKIEKGLAEKNALITCGAVVTNDATAANNSNGLVINHAYSILATFVYQQTREKYVLIHNPHGINHILKENSRARNAFFTLISKSHPLWSNTSGTQLLSWPELQRTCNRIQICHLNVESRQLLSGDWSIMTSGGCSNFPTFYRNPFILFPLSYSKKTILVLGHTIDQRHERTETDVKLNYAQLGITIVELKFHTIPVNDNYEIICQSKFWNKREVAVTIDIEAKQGKQYAVVLSTYYPNINTSFWLQVFSKQLLSTIELRTWINVFQQTVQTIHGEWHRENAGGRRTKSTSLTFYKNPAYLLTLSNASRVRLILHQSFPTVVPLAQYYPIGIYVLSTTNNEEPAFVRARSISRLVHLNSEEEYYVVPTCFEANSFGKFELNVLCDVPFTLDPTERKLPTPPPIENETSAQTNTTKTMVSTARKSMTTTATTRTTGTKEAPKKRNPSLATARLSTLIDEYSKRT</sequence>
<feature type="active site" evidence="5 6">
    <location>
        <position position="25"/>
    </location>
</feature>
<dbReference type="GO" id="GO:0006508">
    <property type="term" value="P:proteolysis"/>
    <property type="evidence" value="ECO:0007669"/>
    <property type="project" value="UniProtKB-KW"/>
</dbReference>
<evidence type="ECO:0000259" key="8">
    <source>
        <dbReference type="PROSITE" id="PS50203"/>
    </source>
</evidence>
<dbReference type="SMART" id="SM00230">
    <property type="entry name" value="CysPc"/>
    <property type="match status" value="1"/>
</dbReference>
<dbReference type="Pfam" id="PF01067">
    <property type="entry name" value="Calpain_III"/>
    <property type="match status" value="1"/>
</dbReference>
<protein>
    <recommendedName>
        <fullName evidence="8">Calpain catalytic domain-containing protein</fullName>
    </recommendedName>
</protein>
<dbReference type="InterPro" id="IPR001300">
    <property type="entry name" value="Peptidase_C2_calpain_cat"/>
</dbReference>
<dbReference type="SUPFAM" id="SSF54001">
    <property type="entry name" value="Cysteine proteinases"/>
    <property type="match status" value="1"/>
</dbReference>
<evidence type="ECO:0000256" key="3">
    <source>
        <dbReference type="ARBA" id="ARBA00022801"/>
    </source>
</evidence>
<feature type="compositionally biased region" description="Polar residues" evidence="7">
    <location>
        <begin position="538"/>
        <end position="551"/>
    </location>
</feature>
<feature type="active site" evidence="5 6">
    <location>
        <position position="193"/>
    </location>
</feature>
<evidence type="ECO:0000313" key="9">
    <source>
        <dbReference type="EMBL" id="CAF1022807.1"/>
    </source>
</evidence>
<dbReference type="GO" id="GO:0004198">
    <property type="term" value="F:calcium-dependent cysteine-type endopeptidase activity"/>
    <property type="evidence" value="ECO:0007669"/>
    <property type="project" value="InterPro"/>
</dbReference>
<dbReference type="SUPFAM" id="SSF49758">
    <property type="entry name" value="Calpain large subunit, middle domain (domain III)"/>
    <property type="match status" value="2"/>
</dbReference>
<evidence type="ECO:0000256" key="6">
    <source>
        <dbReference type="PROSITE-ProRule" id="PRU00239"/>
    </source>
</evidence>
<dbReference type="InterPro" id="IPR038765">
    <property type="entry name" value="Papain-like_cys_pep_sf"/>
</dbReference>
<dbReference type="InterPro" id="IPR036213">
    <property type="entry name" value="Calpain_III_sf"/>
</dbReference>
<keyword evidence="3 6" id="KW-0378">Hydrolase</keyword>
<dbReference type="Proteomes" id="UP000663864">
    <property type="component" value="Unassembled WGS sequence"/>
</dbReference>
<dbReference type="PANTHER" id="PTHR10183:SF379">
    <property type="entry name" value="CALPAIN-5"/>
    <property type="match status" value="1"/>
</dbReference>
<dbReference type="InterPro" id="IPR022682">
    <property type="entry name" value="Calpain_domain_III"/>
</dbReference>
<gene>
    <name evidence="9" type="ORF">ZHD862_LOCUS13627</name>
</gene>
<comment type="similarity">
    <text evidence="1">Belongs to the peptidase C2 family.</text>
</comment>
<feature type="region of interest" description="Disordered" evidence="7">
    <location>
        <begin position="527"/>
        <end position="596"/>
    </location>
</feature>
<feature type="domain" description="Calpain catalytic" evidence="8">
    <location>
        <begin position="16"/>
        <end position="249"/>
    </location>
</feature>
<feature type="compositionally biased region" description="Low complexity" evidence="7">
    <location>
        <begin position="552"/>
        <end position="570"/>
    </location>
</feature>
<dbReference type="Gene3D" id="3.90.70.10">
    <property type="entry name" value="Cysteine proteinases"/>
    <property type="match status" value="1"/>
</dbReference>
<organism evidence="9 10">
    <name type="scientific">Rotaria sordida</name>
    <dbReference type="NCBI Taxonomy" id="392033"/>
    <lineage>
        <taxon>Eukaryota</taxon>
        <taxon>Metazoa</taxon>
        <taxon>Spiralia</taxon>
        <taxon>Gnathifera</taxon>
        <taxon>Rotifera</taxon>
        <taxon>Eurotatoria</taxon>
        <taxon>Bdelloidea</taxon>
        <taxon>Philodinida</taxon>
        <taxon>Philodinidae</taxon>
        <taxon>Rotaria</taxon>
    </lineage>
</organism>
<evidence type="ECO:0000313" key="10">
    <source>
        <dbReference type="Proteomes" id="UP000663864"/>
    </source>
</evidence>
<comment type="caution">
    <text evidence="9">The sequence shown here is derived from an EMBL/GenBank/DDBJ whole genome shotgun (WGS) entry which is preliminary data.</text>
</comment>
<dbReference type="Pfam" id="PF00648">
    <property type="entry name" value="Peptidase_C2"/>
    <property type="match status" value="1"/>
</dbReference>
<dbReference type="InterPro" id="IPR022683">
    <property type="entry name" value="Calpain_III"/>
</dbReference>
<dbReference type="SMART" id="SM00720">
    <property type="entry name" value="calpain_III"/>
    <property type="match status" value="2"/>
</dbReference>
<evidence type="ECO:0000256" key="1">
    <source>
        <dbReference type="ARBA" id="ARBA00007623"/>
    </source>
</evidence>